<name>A0A0R3PJN6_ANGCS</name>
<reference evidence="2 3" key="2">
    <citation type="submission" date="2018-11" db="EMBL/GenBank/DDBJ databases">
        <authorList>
            <consortium name="Pathogen Informatics"/>
        </authorList>
    </citation>
    <scope>NUCLEOTIDE SEQUENCE [LARGE SCALE GENOMIC DNA]</scope>
    <source>
        <strain evidence="2 3">Costa Rica</strain>
    </source>
</reference>
<sequence length="300" mass="35267">MEKRNREIDELHKLLKSETAKVDDTSKRLKELEKLKAKEAEDWKEKEKKMMMDIEAEATRSRQLVDQVTSKLKLQEDENKKLINQKKAQEMANSDLMANLSVLQEKCDKAEKERSRMKEDLESLEEKFSAEVRHNSEFTKANKKLETQLKSLRGQLEIVQKEKHQLDVDCKRREENIGELKRQGASDANLIAKLQANIWKLIKRIEELEDELEIERKARIKAERLRMDLQDDFDTVQQQMQEASGQLTAQLHLNSIRAEEVSNLQREIHKKNINRELCIADICSMQYITVNKLRTLSQQV</sequence>
<accession>A0A0R3PJN6</accession>
<protein>
    <submittedName>
        <fullName evidence="4">Myosin_tail_1 domain-containing protein</fullName>
    </submittedName>
</protein>
<evidence type="ECO:0000313" key="4">
    <source>
        <dbReference type="WBParaSite" id="ACOC_0000469601-mRNA-1"/>
    </source>
</evidence>
<reference evidence="4" key="1">
    <citation type="submission" date="2017-02" db="UniProtKB">
        <authorList>
            <consortium name="WormBaseParasite"/>
        </authorList>
    </citation>
    <scope>IDENTIFICATION</scope>
</reference>
<proteinExistence type="predicted"/>
<dbReference type="Proteomes" id="UP000267027">
    <property type="component" value="Unassembled WGS sequence"/>
</dbReference>
<evidence type="ECO:0000256" key="1">
    <source>
        <dbReference type="SAM" id="Coils"/>
    </source>
</evidence>
<dbReference type="SUPFAM" id="SSF90257">
    <property type="entry name" value="Myosin rod fragments"/>
    <property type="match status" value="2"/>
</dbReference>
<keyword evidence="1" id="KW-0175">Coiled coil</keyword>
<dbReference type="AlphaFoldDB" id="A0A0R3PJN6"/>
<evidence type="ECO:0000313" key="2">
    <source>
        <dbReference type="EMBL" id="VDM56282.1"/>
    </source>
</evidence>
<organism evidence="4">
    <name type="scientific">Angiostrongylus costaricensis</name>
    <name type="common">Nematode worm</name>
    <dbReference type="NCBI Taxonomy" id="334426"/>
    <lineage>
        <taxon>Eukaryota</taxon>
        <taxon>Metazoa</taxon>
        <taxon>Ecdysozoa</taxon>
        <taxon>Nematoda</taxon>
        <taxon>Chromadorea</taxon>
        <taxon>Rhabditida</taxon>
        <taxon>Rhabditina</taxon>
        <taxon>Rhabditomorpha</taxon>
        <taxon>Strongyloidea</taxon>
        <taxon>Metastrongylidae</taxon>
        <taxon>Angiostrongylus</taxon>
    </lineage>
</organism>
<dbReference type="EMBL" id="UYYA01003825">
    <property type="protein sequence ID" value="VDM56282.1"/>
    <property type="molecule type" value="Genomic_DNA"/>
</dbReference>
<gene>
    <name evidence="2" type="ORF">ACOC_LOCUS4697</name>
</gene>
<dbReference type="OMA" id="INRELCI"/>
<dbReference type="OrthoDB" id="6108017at2759"/>
<keyword evidence="3" id="KW-1185">Reference proteome</keyword>
<dbReference type="Gene3D" id="1.20.5.340">
    <property type="match status" value="2"/>
</dbReference>
<feature type="coiled-coil region" evidence="1">
    <location>
        <begin position="1"/>
        <end position="246"/>
    </location>
</feature>
<dbReference type="STRING" id="334426.A0A0R3PJN6"/>
<evidence type="ECO:0000313" key="3">
    <source>
        <dbReference type="Proteomes" id="UP000267027"/>
    </source>
</evidence>
<dbReference type="WBParaSite" id="ACOC_0000469601-mRNA-1">
    <property type="protein sequence ID" value="ACOC_0000469601-mRNA-1"/>
    <property type="gene ID" value="ACOC_0000469601"/>
</dbReference>